<dbReference type="HOGENOM" id="CLU_1322555_0_0_1"/>
<name>A0A0D3DKF0_BRAOL</name>
<dbReference type="Proteomes" id="UP000032141">
    <property type="component" value="Chromosome C8"/>
</dbReference>
<evidence type="ECO:0000313" key="2">
    <source>
        <dbReference type="Proteomes" id="UP000032141"/>
    </source>
</evidence>
<accession>A0A0D3DKF0</accession>
<dbReference type="AlphaFoldDB" id="A0A0D3DKF0"/>
<protein>
    <submittedName>
        <fullName evidence="1">Uncharacterized protein</fullName>
    </submittedName>
</protein>
<proteinExistence type="predicted"/>
<dbReference type="EnsemblPlants" id="Bo8g024410.1">
    <property type="protein sequence ID" value="Bo8g024410.1"/>
    <property type="gene ID" value="Bo8g024410"/>
</dbReference>
<organism evidence="1 2">
    <name type="scientific">Brassica oleracea var. oleracea</name>
    <dbReference type="NCBI Taxonomy" id="109376"/>
    <lineage>
        <taxon>Eukaryota</taxon>
        <taxon>Viridiplantae</taxon>
        <taxon>Streptophyta</taxon>
        <taxon>Embryophyta</taxon>
        <taxon>Tracheophyta</taxon>
        <taxon>Spermatophyta</taxon>
        <taxon>Magnoliopsida</taxon>
        <taxon>eudicotyledons</taxon>
        <taxon>Gunneridae</taxon>
        <taxon>Pentapetalae</taxon>
        <taxon>rosids</taxon>
        <taxon>malvids</taxon>
        <taxon>Brassicales</taxon>
        <taxon>Brassicaceae</taxon>
        <taxon>Brassiceae</taxon>
        <taxon>Brassica</taxon>
    </lineage>
</organism>
<reference evidence="1" key="2">
    <citation type="submission" date="2015-03" db="UniProtKB">
        <authorList>
            <consortium name="EnsemblPlants"/>
        </authorList>
    </citation>
    <scope>IDENTIFICATION</scope>
</reference>
<reference evidence="1 2" key="1">
    <citation type="journal article" date="2014" name="Genome Biol.">
        <title>Transcriptome and methylome profiling reveals relics of genome dominance in the mesopolyploid Brassica oleracea.</title>
        <authorList>
            <person name="Parkin I.A."/>
            <person name="Koh C."/>
            <person name="Tang H."/>
            <person name="Robinson S.J."/>
            <person name="Kagale S."/>
            <person name="Clarke W.E."/>
            <person name="Town C.D."/>
            <person name="Nixon J."/>
            <person name="Krishnakumar V."/>
            <person name="Bidwell S.L."/>
            <person name="Denoeud F."/>
            <person name="Belcram H."/>
            <person name="Links M.G."/>
            <person name="Just J."/>
            <person name="Clarke C."/>
            <person name="Bender T."/>
            <person name="Huebert T."/>
            <person name="Mason A.S."/>
            <person name="Pires J.C."/>
            <person name="Barker G."/>
            <person name="Moore J."/>
            <person name="Walley P.G."/>
            <person name="Manoli S."/>
            <person name="Batley J."/>
            <person name="Edwards D."/>
            <person name="Nelson M.N."/>
            <person name="Wang X."/>
            <person name="Paterson A.H."/>
            <person name="King G."/>
            <person name="Bancroft I."/>
            <person name="Chalhoub B."/>
            <person name="Sharpe A.G."/>
        </authorList>
    </citation>
    <scope>NUCLEOTIDE SEQUENCE</scope>
    <source>
        <strain evidence="1 2">cv. TO1000</strain>
    </source>
</reference>
<evidence type="ECO:0000313" key="1">
    <source>
        <dbReference type="EnsemblPlants" id="Bo8g024410.1"/>
    </source>
</evidence>
<dbReference type="Gramene" id="Bo8g024410.1">
    <property type="protein sequence ID" value="Bo8g024410.1"/>
    <property type="gene ID" value="Bo8g024410"/>
</dbReference>
<keyword evidence="2" id="KW-1185">Reference proteome</keyword>
<sequence>MILYDCDAETLSNSIRPSQSYSPTIKWRCCPRLVQFHGFISVEFLLNAPLGSPKNCPEAKGGSVRVQISLSRPVSFVMVKPRFCPSQNQSSPVQSSRPLGFSEVLSDQPAASRLEHSELVLCEFHLEFRSWSVMPYSLCVAHLARFKETPYSLDREHSERRGHGPWLSGYTNEVLTLSPKSGLGTGLGLVALGKDNRIARCWTLGPPV</sequence>